<evidence type="ECO:0008006" key="3">
    <source>
        <dbReference type="Google" id="ProtNLM"/>
    </source>
</evidence>
<gene>
    <name evidence="1" type="ORF">B7Z12_16955</name>
</gene>
<accession>A0A258CWK1</accession>
<feature type="non-terminal residue" evidence="1">
    <location>
        <position position="85"/>
    </location>
</feature>
<dbReference type="EMBL" id="NCDQ01000345">
    <property type="protein sequence ID" value="OYX00010.1"/>
    <property type="molecule type" value="Genomic_DNA"/>
</dbReference>
<dbReference type="Proteomes" id="UP000215616">
    <property type="component" value="Unassembled WGS sequence"/>
</dbReference>
<comment type="caution">
    <text evidence="1">The sequence shown here is derived from an EMBL/GenBank/DDBJ whole genome shotgun (WGS) entry which is preliminary data.</text>
</comment>
<proteinExistence type="predicted"/>
<evidence type="ECO:0000313" key="1">
    <source>
        <dbReference type="EMBL" id="OYX00010.1"/>
    </source>
</evidence>
<name>A0A258CWK1_CAUVI</name>
<dbReference type="AlphaFoldDB" id="A0A258CWK1"/>
<reference evidence="1 2" key="1">
    <citation type="submission" date="2017-03" db="EMBL/GenBank/DDBJ databases">
        <title>Lifting the veil on microbial sulfur biogeochemistry in mining wastewaters.</title>
        <authorList>
            <person name="Kantor R.S."/>
            <person name="Colenbrander Nelson T."/>
            <person name="Marshall S."/>
            <person name="Bennett D."/>
            <person name="Apte S."/>
            <person name="Camacho D."/>
            <person name="Thomas B.C."/>
            <person name="Warren L.A."/>
            <person name="Banfield J.F."/>
        </authorList>
    </citation>
    <scope>NUCLEOTIDE SEQUENCE [LARGE SCALE GENOMIC DNA]</scope>
    <source>
        <strain evidence="1">32-67-7</strain>
    </source>
</reference>
<evidence type="ECO:0000313" key="2">
    <source>
        <dbReference type="Proteomes" id="UP000215616"/>
    </source>
</evidence>
<organism evidence="1 2">
    <name type="scientific">Caulobacter vibrioides</name>
    <name type="common">Caulobacter crescentus</name>
    <dbReference type="NCBI Taxonomy" id="155892"/>
    <lineage>
        <taxon>Bacteria</taxon>
        <taxon>Pseudomonadati</taxon>
        <taxon>Pseudomonadota</taxon>
        <taxon>Alphaproteobacteria</taxon>
        <taxon>Caulobacterales</taxon>
        <taxon>Caulobacteraceae</taxon>
        <taxon>Caulobacter</taxon>
    </lineage>
</organism>
<protein>
    <recommendedName>
        <fullName evidence="3">Aminoglycoside phosphotransferase</fullName>
    </recommendedName>
</protein>
<sequence>MIKDAEAAREQEVAAWFGERAENTIETSCARVFLIGESAFKVKRPVDFGFLDYSTLELRRWALERELTFNRAAAPDIYREVRRLT</sequence>